<keyword evidence="1" id="KW-1133">Transmembrane helix</keyword>
<proteinExistence type="predicted"/>
<name>A0A2H0V845_9BACT</name>
<reference evidence="3" key="1">
    <citation type="submission" date="2017-09" db="EMBL/GenBank/DDBJ databases">
        <title>Depth-based differentiation of microbial function through sediment-hosted aquifers and enrichment of novel symbionts in the deep terrestrial subsurface.</title>
        <authorList>
            <person name="Probst A.J."/>
            <person name="Ladd B."/>
            <person name="Jarett J.K."/>
            <person name="Geller-Mcgrath D.E."/>
            <person name="Sieber C.M.K."/>
            <person name="Emerson J.B."/>
            <person name="Anantharaman K."/>
            <person name="Thomas B.C."/>
            <person name="Malmstrom R."/>
            <person name="Stieglmeier M."/>
            <person name="Klingl A."/>
            <person name="Woyke T."/>
            <person name="Ryan C.M."/>
            <person name="Banfield J.F."/>
        </authorList>
    </citation>
    <scope>NUCLEOTIDE SEQUENCE [LARGE SCALE GENOMIC DNA]</scope>
</reference>
<keyword evidence="1" id="KW-0472">Membrane</keyword>
<dbReference type="Proteomes" id="UP000229901">
    <property type="component" value="Unassembled WGS sequence"/>
</dbReference>
<dbReference type="AlphaFoldDB" id="A0A2H0V845"/>
<sequence>MASQIKQSLQKLKNKNMKKWFESIIFTQAPDDIGDVLFEWSAPEFEKHDRSKLWYILAGVVMAAILIYAIVTLNFLFIVITLLVALIMIMQHYLDPKDIEVKISTGGVLVGQKFYHFHDFKVFWLAYFPPEVKNLYLEFNGIRRDKLSLPLGELNPLEVRSALEQFVEEDLARENEPIEDYLSRRIKL</sequence>
<evidence type="ECO:0000256" key="1">
    <source>
        <dbReference type="SAM" id="Phobius"/>
    </source>
</evidence>
<protein>
    <recommendedName>
        <fullName evidence="4">DUF5673 domain-containing protein</fullName>
    </recommendedName>
</protein>
<evidence type="ECO:0000313" key="3">
    <source>
        <dbReference type="Proteomes" id="UP000229901"/>
    </source>
</evidence>
<accession>A0A2H0V845</accession>
<evidence type="ECO:0000313" key="2">
    <source>
        <dbReference type="EMBL" id="PIR94549.1"/>
    </source>
</evidence>
<keyword evidence="1" id="KW-0812">Transmembrane</keyword>
<gene>
    <name evidence="2" type="ORF">COT97_00705</name>
</gene>
<feature type="transmembrane region" description="Helical" evidence="1">
    <location>
        <begin position="53"/>
        <end position="70"/>
    </location>
</feature>
<evidence type="ECO:0008006" key="4">
    <source>
        <dbReference type="Google" id="ProtNLM"/>
    </source>
</evidence>
<organism evidence="2 3">
    <name type="scientific">Candidatus Falkowbacteria bacterium CG10_big_fil_rev_8_21_14_0_10_39_11</name>
    <dbReference type="NCBI Taxonomy" id="1974565"/>
    <lineage>
        <taxon>Bacteria</taxon>
        <taxon>Candidatus Falkowiibacteriota</taxon>
    </lineage>
</organism>
<comment type="caution">
    <text evidence="2">The sequence shown here is derived from an EMBL/GenBank/DDBJ whole genome shotgun (WGS) entry which is preliminary data.</text>
</comment>
<dbReference type="EMBL" id="PFAP01000003">
    <property type="protein sequence ID" value="PIR94549.1"/>
    <property type="molecule type" value="Genomic_DNA"/>
</dbReference>